<organism evidence="10 11">
    <name type="scientific">Olivibacter domesticus</name>
    <name type="common">Pseudosphingobacterium domesticum</name>
    <dbReference type="NCBI Taxonomy" id="407022"/>
    <lineage>
        <taxon>Bacteria</taxon>
        <taxon>Pseudomonadati</taxon>
        <taxon>Bacteroidota</taxon>
        <taxon>Sphingobacteriia</taxon>
        <taxon>Sphingobacteriales</taxon>
        <taxon>Sphingobacteriaceae</taxon>
        <taxon>Olivibacter</taxon>
    </lineage>
</organism>
<evidence type="ECO:0000256" key="8">
    <source>
        <dbReference type="PROSITE-ProRule" id="PRU01360"/>
    </source>
</evidence>
<evidence type="ECO:0000256" key="3">
    <source>
        <dbReference type="ARBA" id="ARBA00022452"/>
    </source>
</evidence>
<dbReference type="InterPro" id="IPR039426">
    <property type="entry name" value="TonB-dep_rcpt-like"/>
</dbReference>
<evidence type="ECO:0000256" key="6">
    <source>
        <dbReference type="ARBA" id="ARBA00023136"/>
    </source>
</evidence>
<dbReference type="Pfam" id="PF07715">
    <property type="entry name" value="Plug"/>
    <property type="match status" value="1"/>
</dbReference>
<dbReference type="PROSITE" id="PS52016">
    <property type="entry name" value="TONB_DEPENDENT_REC_3"/>
    <property type="match status" value="1"/>
</dbReference>
<dbReference type="Gene3D" id="2.170.130.10">
    <property type="entry name" value="TonB-dependent receptor, plug domain"/>
    <property type="match status" value="1"/>
</dbReference>
<dbReference type="Gene3D" id="2.40.170.20">
    <property type="entry name" value="TonB-dependent receptor, beta-barrel domain"/>
    <property type="match status" value="1"/>
</dbReference>
<dbReference type="GO" id="GO:0009279">
    <property type="term" value="C:cell outer membrane"/>
    <property type="evidence" value="ECO:0007669"/>
    <property type="project" value="UniProtKB-SubCell"/>
</dbReference>
<dbReference type="RefSeq" id="WP_093323517.1">
    <property type="nucleotide sequence ID" value="NZ_FOAF01000001.1"/>
</dbReference>
<dbReference type="Gene3D" id="2.60.40.1120">
    <property type="entry name" value="Carboxypeptidase-like, regulatory domain"/>
    <property type="match status" value="1"/>
</dbReference>
<evidence type="ECO:0000256" key="5">
    <source>
        <dbReference type="ARBA" id="ARBA00022729"/>
    </source>
</evidence>
<keyword evidence="10" id="KW-0675">Receptor</keyword>
<dbReference type="SUPFAM" id="SSF56935">
    <property type="entry name" value="Porins"/>
    <property type="match status" value="1"/>
</dbReference>
<accession>A0A1H7I764</accession>
<keyword evidence="5" id="KW-0732">Signal</keyword>
<dbReference type="EMBL" id="FOAF01000001">
    <property type="protein sequence ID" value="SEK57320.1"/>
    <property type="molecule type" value="Genomic_DNA"/>
</dbReference>
<dbReference type="InterPro" id="IPR008969">
    <property type="entry name" value="CarboxyPept-like_regulatory"/>
</dbReference>
<dbReference type="PANTHER" id="PTHR30069:SF29">
    <property type="entry name" value="HEMOGLOBIN AND HEMOGLOBIN-HAPTOGLOBIN-BINDING PROTEIN 1-RELATED"/>
    <property type="match status" value="1"/>
</dbReference>
<keyword evidence="7 8" id="KW-0998">Cell outer membrane</keyword>
<dbReference type="GO" id="GO:0044718">
    <property type="term" value="P:siderophore transmembrane transport"/>
    <property type="evidence" value="ECO:0007669"/>
    <property type="project" value="TreeGrafter"/>
</dbReference>
<comment type="similarity">
    <text evidence="8">Belongs to the TonB-dependent receptor family.</text>
</comment>
<evidence type="ECO:0000256" key="2">
    <source>
        <dbReference type="ARBA" id="ARBA00022448"/>
    </source>
</evidence>
<evidence type="ECO:0000313" key="11">
    <source>
        <dbReference type="Proteomes" id="UP000199421"/>
    </source>
</evidence>
<dbReference type="PANTHER" id="PTHR30069">
    <property type="entry name" value="TONB-DEPENDENT OUTER MEMBRANE RECEPTOR"/>
    <property type="match status" value="1"/>
</dbReference>
<dbReference type="AlphaFoldDB" id="A0A1H7I764"/>
<comment type="subcellular location">
    <subcellularLocation>
        <location evidence="1 8">Cell outer membrane</location>
        <topology evidence="1 8">Multi-pass membrane protein</topology>
    </subcellularLocation>
</comment>
<dbReference type="OrthoDB" id="1453181at2"/>
<evidence type="ECO:0000256" key="7">
    <source>
        <dbReference type="ARBA" id="ARBA00023237"/>
    </source>
</evidence>
<evidence type="ECO:0000256" key="1">
    <source>
        <dbReference type="ARBA" id="ARBA00004571"/>
    </source>
</evidence>
<proteinExistence type="inferred from homology"/>
<dbReference type="InterPro" id="IPR036942">
    <property type="entry name" value="Beta-barrel_TonB_sf"/>
</dbReference>
<evidence type="ECO:0000256" key="4">
    <source>
        <dbReference type="ARBA" id="ARBA00022692"/>
    </source>
</evidence>
<dbReference type="InterPro" id="IPR037066">
    <property type="entry name" value="Plug_dom_sf"/>
</dbReference>
<feature type="domain" description="TonB-dependent receptor plug" evidence="9">
    <location>
        <begin position="136"/>
        <end position="243"/>
    </location>
</feature>
<protein>
    <submittedName>
        <fullName evidence="10">Outer membrane receptor proteins, mostly Fe transport</fullName>
    </submittedName>
</protein>
<keyword evidence="3 8" id="KW-1134">Transmembrane beta strand</keyword>
<keyword evidence="4 8" id="KW-0812">Transmembrane</keyword>
<keyword evidence="11" id="KW-1185">Reference proteome</keyword>
<gene>
    <name evidence="10" type="ORF">SAMN05661044_00581</name>
</gene>
<reference evidence="11" key="1">
    <citation type="submission" date="2016-10" db="EMBL/GenBank/DDBJ databases">
        <authorList>
            <person name="Varghese N."/>
            <person name="Submissions S."/>
        </authorList>
    </citation>
    <scope>NUCLEOTIDE SEQUENCE [LARGE SCALE GENOMIC DNA]</scope>
    <source>
        <strain evidence="11">DSM 18733</strain>
    </source>
</reference>
<dbReference type="SUPFAM" id="SSF49464">
    <property type="entry name" value="Carboxypeptidase regulatory domain-like"/>
    <property type="match status" value="1"/>
</dbReference>
<dbReference type="Proteomes" id="UP000199421">
    <property type="component" value="Unassembled WGS sequence"/>
</dbReference>
<dbReference type="Pfam" id="PF13715">
    <property type="entry name" value="CarbopepD_reg_2"/>
    <property type="match status" value="1"/>
</dbReference>
<evidence type="ECO:0000313" key="10">
    <source>
        <dbReference type="EMBL" id="SEK57320.1"/>
    </source>
</evidence>
<evidence type="ECO:0000259" key="9">
    <source>
        <dbReference type="Pfam" id="PF07715"/>
    </source>
</evidence>
<sequence>MKKFLLSFNRSITPDLFGKKIVLSALLLILSTAFAYSQQSITGTVTDGKNPLGGVTVSIVGTSRSTSTDANGQFSLSNPKESGEIIVRYIGYEAKRLTFTAGSPDLGIIEMQPSSESLDEVVVQVGSGIIDMAADRKTPIAVSTVSATEIQQKGGNQEFPELLKNTPSIYIAGQAGGYGDSRMIVRGFDADNTAYLINGQPVNSMEDGKLYWSNWSGLQDVANALQVQRGLGSSKLAVSSVGGTVNVVTKSTDMTRKGFVQSTIGNNNYQKNTIAYSTGLSDNGWAASVLLTNWAADGYNKGTRGYGQNYFFSLGYKPNDKHSFNFMIFGAPQQHDQNYTKPISDYLQYGKDYNPNYGYYQGDYLSERTNYYHKPVANLNWDFNIDEKSTLSTVLYASWGRGGGTGNWGSGKVTDTTRHINFDAIRKNNSELEDGIGTTRNAYAIRASVNNHAWYGLISNFNHEINENLNYNLGVDVRTYKGSHYRMLTNLFGLNSFQVTDNAQYPNGYNVTETYSIDPWKSLFTSVDNDQKVNYDYDERITYGGLFGQIEYATDEFSAYLQGALSNQSHVRWDRFQYVKEEEKSEKVNNFGYNIKGGLSYTVAEQHTFFANSGYYSRQPYHDNIYLNFGNTINPLTSNEKILGLELGYKYTSRVFSADLNLYNTSWKDRVTTRTIFTDDVEFFENNAGLSQLHRGVELSFTAKPTYKLDLRGFASIGDWKYNDNALTRVYDQNLNLISEEVRDVQDGKVGGAAQTMFGLGIAYRITNSLSADVDYRNYSNLYSTAVEKENIKAPSYDLVDAGINYRVKFDKTALNLRLNVNNVFDRVYFSELMSAIPVEAGDATYRGLNTANSVFFGNGTTWNVGARFEF</sequence>
<name>A0A1H7I764_OLID1</name>
<keyword evidence="6 8" id="KW-0472">Membrane</keyword>
<dbReference type="GO" id="GO:0015344">
    <property type="term" value="F:siderophore uptake transmembrane transporter activity"/>
    <property type="evidence" value="ECO:0007669"/>
    <property type="project" value="TreeGrafter"/>
</dbReference>
<keyword evidence="2 8" id="KW-0813">Transport</keyword>
<dbReference type="InterPro" id="IPR012910">
    <property type="entry name" value="Plug_dom"/>
</dbReference>